<accession>A0ABS2DKY6</accession>
<evidence type="ECO:0000256" key="5">
    <source>
        <dbReference type="ARBA" id="ARBA00023316"/>
    </source>
</evidence>
<dbReference type="CDD" id="cd16913">
    <property type="entry name" value="YkuD_like"/>
    <property type="match status" value="1"/>
</dbReference>
<comment type="caution">
    <text evidence="8">The sequence shown here is derived from an EMBL/GenBank/DDBJ whole genome shotgun (WGS) entry which is preliminary data.</text>
</comment>
<keyword evidence="5 6" id="KW-0961">Cell wall biogenesis/degradation</keyword>
<keyword evidence="9" id="KW-1185">Reference proteome</keyword>
<keyword evidence="2" id="KW-0808">Transferase</keyword>
<evidence type="ECO:0000313" key="8">
    <source>
        <dbReference type="EMBL" id="MBM6619113.1"/>
    </source>
</evidence>
<dbReference type="InterPro" id="IPR050979">
    <property type="entry name" value="LD-transpeptidase"/>
</dbReference>
<dbReference type="Pfam" id="PF07495">
    <property type="entry name" value="Y_Y_Y"/>
    <property type="match status" value="4"/>
</dbReference>
<dbReference type="PANTHER" id="PTHR30582">
    <property type="entry name" value="L,D-TRANSPEPTIDASE"/>
    <property type="match status" value="1"/>
</dbReference>
<dbReference type="InterPro" id="IPR011123">
    <property type="entry name" value="Y_Y_Y"/>
</dbReference>
<dbReference type="Pfam" id="PF03734">
    <property type="entry name" value="YkuD"/>
    <property type="match status" value="1"/>
</dbReference>
<feature type="active site" description="Nucleophile" evidence="6">
    <location>
        <position position="132"/>
    </location>
</feature>
<feature type="domain" description="L,D-TPase catalytic" evidence="7">
    <location>
        <begin position="32"/>
        <end position="156"/>
    </location>
</feature>
<sequence length="555" mass="63038">MKKVSYVIIFTLFFSLFYFTNIDTTHAASSSQLIIINKKTNKLAYYNEGRVVKSFKVATGRKNSYTPEGSFKIVNKIKNRPYYKLKIPGGDPRNPLGDRWLGINARGTWGTTYAIHGNSNPASIGTYASAGCIRMYDNEVRWLFERVKVNTKVIIINSSKSFDAIAQANGYKVYSKIKSVAVSKNSPQPANTSISISTKLTQNTPSLYRFYVHNGSKWTLLKGYSTVGTLNWKPTKAGNYQIKVQVKGKNSWKNYDDQKVISYKVYNPAVVASIKADKISPQLTNTSINISTQTNSQKDNIYKYLVFDGKKWTTIKNYSSSTKVTWKPTISGTYTIKVQAKHKLSNKQFDHEKTIFYSIFDKAVVKTLSVNKPSPQTSNTNLTISAQTNNQQYNLVKYLVFDGKNWITVKDYSSRTNVAWTPTTSGTYKIKVQAKHKWSKNAYDSEKVMDYVVYAPSKIKEVQTSTINPTLEVPVLITVLTQQTANQQYKFSIFNGIEWKVLKDYSNSNKYEWKPSAPGTYKIKVETKNIHSKAAFDDTRELNFIVPEVKNTEQN</sequence>
<evidence type="ECO:0000256" key="4">
    <source>
        <dbReference type="ARBA" id="ARBA00022984"/>
    </source>
</evidence>
<keyword evidence="4 6" id="KW-0573">Peptidoglycan synthesis</keyword>
<gene>
    <name evidence="8" type="ORF">JR050_15700</name>
</gene>
<dbReference type="Proteomes" id="UP001518925">
    <property type="component" value="Unassembled WGS sequence"/>
</dbReference>
<keyword evidence="3 6" id="KW-0133">Cell shape</keyword>
<dbReference type="PANTHER" id="PTHR30582:SF4">
    <property type="entry name" value="L,D-TRANSPEPTIDASE YQJB-RELATED"/>
    <property type="match status" value="1"/>
</dbReference>
<feature type="active site" description="Proton donor/acceptor" evidence="6">
    <location>
        <position position="116"/>
    </location>
</feature>
<dbReference type="PROSITE" id="PS52029">
    <property type="entry name" value="LD_TPASE"/>
    <property type="match status" value="1"/>
</dbReference>
<organism evidence="8 9">
    <name type="scientific">Bacillus suaedaesalsae</name>
    <dbReference type="NCBI Taxonomy" id="2810349"/>
    <lineage>
        <taxon>Bacteria</taxon>
        <taxon>Bacillati</taxon>
        <taxon>Bacillota</taxon>
        <taxon>Bacilli</taxon>
        <taxon>Bacillales</taxon>
        <taxon>Bacillaceae</taxon>
        <taxon>Bacillus</taxon>
    </lineage>
</organism>
<evidence type="ECO:0000256" key="6">
    <source>
        <dbReference type="PROSITE-ProRule" id="PRU01373"/>
    </source>
</evidence>
<dbReference type="RefSeq" id="WP_204204469.1">
    <property type="nucleotide sequence ID" value="NZ_JAFELM010000039.1"/>
</dbReference>
<proteinExistence type="predicted"/>
<dbReference type="InterPro" id="IPR005490">
    <property type="entry name" value="LD_TPept_cat_dom"/>
</dbReference>
<evidence type="ECO:0000256" key="1">
    <source>
        <dbReference type="ARBA" id="ARBA00004752"/>
    </source>
</evidence>
<comment type="pathway">
    <text evidence="1 6">Cell wall biogenesis; peptidoglycan biosynthesis.</text>
</comment>
<name>A0ABS2DKY6_9BACI</name>
<dbReference type="SUPFAM" id="SSF141523">
    <property type="entry name" value="L,D-transpeptidase catalytic domain-like"/>
    <property type="match status" value="1"/>
</dbReference>
<evidence type="ECO:0000259" key="7">
    <source>
        <dbReference type="PROSITE" id="PS52029"/>
    </source>
</evidence>
<evidence type="ECO:0000313" key="9">
    <source>
        <dbReference type="Proteomes" id="UP001518925"/>
    </source>
</evidence>
<dbReference type="Gene3D" id="2.40.440.10">
    <property type="entry name" value="L,D-transpeptidase catalytic domain-like"/>
    <property type="match status" value="1"/>
</dbReference>
<dbReference type="EMBL" id="JAFELM010000039">
    <property type="protein sequence ID" value="MBM6619113.1"/>
    <property type="molecule type" value="Genomic_DNA"/>
</dbReference>
<dbReference type="InterPro" id="IPR038063">
    <property type="entry name" value="Transpep_catalytic_dom"/>
</dbReference>
<evidence type="ECO:0000256" key="2">
    <source>
        <dbReference type="ARBA" id="ARBA00022679"/>
    </source>
</evidence>
<reference evidence="8 9" key="1">
    <citation type="submission" date="2021-02" db="EMBL/GenBank/DDBJ databases">
        <title>Bacillus sp. RD4P76, an endophyte from a halophyte.</title>
        <authorList>
            <person name="Sun J.-Q."/>
        </authorList>
    </citation>
    <scope>NUCLEOTIDE SEQUENCE [LARGE SCALE GENOMIC DNA]</scope>
    <source>
        <strain evidence="8 9">RD4P76</strain>
    </source>
</reference>
<evidence type="ECO:0000256" key="3">
    <source>
        <dbReference type="ARBA" id="ARBA00022960"/>
    </source>
</evidence>
<protein>
    <submittedName>
        <fullName evidence="8">L,D-transpeptidase family protein</fullName>
    </submittedName>
</protein>